<feature type="transmembrane region" description="Helical" evidence="7">
    <location>
        <begin position="168"/>
        <end position="190"/>
    </location>
</feature>
<evidence type="ECO:0000256" key="3">
    <source>
        <dbReference type="ARBA" id="ARBA00022475"/>
    </source>
</evidence>
<keyword evidence="4 7" id="KW-0812">Transmembrane</keyword>
<dbReference type="InterPro" id="IPR000515">
    <property type="entry name" value="MetI-like"/>
</dbReference>
<accession>A0ABW3LCP5</accession>
<evidence type="ECO:0000256" key="1">
    <source>
        <dbReference type="ARBA" id="ARBA00004651"/>
    </source>
</evidence>
<protein>
    <submittedName>
        <fullName evidence="9">ABC transporter permease subunit</fullName>
    </submittedName>
</protein>
<keyword evidence="10" id="KW-1185">Reference proteome</keyword>
<dbReference type="RefSeq" id="WP_144840766.1">
    <property type="nucleotide sequence ID" value="NZ_JBHTKI010000020.1"/>
</dbReference>
<keyword evidence="2 7" id="KW-0813">Transport</keyword>
<dbReference type="SUPFAM" id="SSF161098">
    <property type="entry name" value="MetI-like"/>
    <property type="match status" value="1"/>
</dbReference>
<proteinExistence type="inferred from homology"/>
<feature type="transmembrane region" description="Helical" evidence="7">
    <location>
        <begin position="277"/>
        <end position="300"/>
    </location>
</feature>
<evidence type="ECO:0000256" key="5">
    <source>
        <dbReference type="ARBA" id="ARBA00022989"/>
    </source>
</evidence>
<evidence type="ECO:0000313" key="10">
    <source>
        <dbReference type="Proteomes" id="UP001597109"/>
    </source>
</evidence>
<dbReference type="PANTHER" id="PTHR30465:SF0">
    <property type="entry name" value="OLIGOPEPTIDE TRANSPORT SYSTEM PERMEASE PROTEIN APPB"/>
    <property type="match status" value="1"/>
</dbReference>
<name>A0ABW3LCP5_9BACL</name>
<feature type="transmembrane region" description="Helical" evidence="7">
    <location>
        <begin position="232"/>
        <end position="257"/>
    </location>
</feature>
<comment type="caution">
    <text evidence="9">The sequence shown here is derived from an EMBL/GenBank/DDBJ whole genome shotgun (WGS) entry which is preliminary data.</text>
</comment>
<keyword evidence="5 7" id="KW-1133">Transmembrane helix</keyword>
<feature type="domain" description="ABC transmembrane type-1" evidence="8">
    <location>
        <begin position="84"/>
        <end position="295"/>
    </location>
</feature>
<dbReference type="Proteomes" id="UP001597109">
    <property type="component" value="Unassembled WGS sequence"/>
</dbReference>
<evidence type="ECO:0000256" key="7">
    <source>
        <dbReference type="RuleBase" id="RU363032"/>
    </source>
</evidence>
<feature type="transmembrane region" description="Helical" evidence="7">
    <location>
        <begin position="90"/>
        <end position="108"/>
    </location>
</feature>
<dbReference type="Gene3D" id="1.10.3720.10">
    <property type="entry name" value="MetI-like"/>
    <property type="match status" value="1"/>
</dbReference>
<feature type="transmembrane region" description="Helical" evidence="7">
    <location>
        <begin position="7"/>
        <end position="26"/>
    </location>
</feature>
<evidence type="ECO:0000256" key="6">
    <source>
        <dbReference type="ARBA" id="ARBA00023136"/>
    </source>
</evidence>
<feature type="transmembrane region" description="Helical" evidence="7">
    <location>
        <begin position="128"/>
        <end position="148"/>
    </location>
</feature>
<dbReference type="CDD" id="cd06261">
    <property type="entry name" value="TM_PBP2"/>
    <property type="match status" value="1"/>
</dbReference>
<evidence type="ECO:0000256" key="4">
    <source>
        <dbReference type="ARBA" id="ARBA00022692"/>
    </source>
</evidence>
<dbReference type="PANTHER" id="PTHR30465">
    <property type="entry name" value="INNER MEMBRANE ABC TRANSPORTER"/>
    <property type="match status" value="1"/>
</dbReference>
<keyword evidence="6 7" id="KW-0472">Membrane</keyword>
<evidence type="ECO:0000313" key="9">
    <source>
        <dbReference type="EMBL" id="MFD1032378.1"/>
    </source>
</evidence>
<comment type="subcellular location">
    <subcellularLocation>
        <location evidence="1 7">Cell membrane</location>
        <topology evidence="1 7">Multi-pass membrane protein</topology>
    </subcellularLocation>
</comment>
<dbReference type="EMBL" id="JBHTKI010000020">
    <property type="protein sequence ID" value="MFD1032378.1"/>
    <property type="molecule type" value="Genomic_DNA"/>
</dbReference>
<keyword evidence="3" id="KW-1003">Cell membrane</keyword>
<evidence type="ECO:0000256" key="2">
    <source>
        <dbReference type="ARBA" id="ARBA00022448"/>
    </source>
</evidence>
<dbReference type="PROSITE" id="PS50928">
    <property type="entry name" value="ABC_TM1"/>
    <property type="match status" value="1"/>
</dbReference>
<organism evidence="9 10">
    <name type="scientific">Metaplanococcus flavidus</name>
    <dbReference type="NCBI Taxonomy" id="569883"/>
    <lineage>
        <taxon>Bacteria</taxon>
        <taxon>Bacillati</taxon>
        <taxon>Bacillota</taxon>
        <taxon>Bacilli</taxon>
        <taxon>Bacillales</taxon>
        <taxon>Caryophanaceae</taxon>
        <taxon>Metaplanococcus</taxon>
    </lineage>
</organism>
<dbReference type="InterPro" id="IPR035906">
    <property type="entry name" value="MetI-like_sf"/>
</dbReference>
<evidence type="ECO:0000259" key="8">
    <source>
        <dbReference type="PROSITE" id="PS50928"/>
    </source>
</evidence>
<sequence>MKQSLHYLFIWLVAFLLLLTIVLLPMDTIFETGRGGSFEGAQYDYQFANHIDNFKMLGTHIMEFQGLGPDQYGRDLLGHIIEMFGRSLKIIIPALILSFVIGIAKGVIDYRVRRNKGKVFGQFTTWGILSVPDLALIIGIQLAILIMISNGWLFRIDLFGHDTIDNVLMNILFLSIYPTAYIANTTFQALQSEQGMDYIRTAKSKGTPQFIILYKHMLKNGMARIFSHTNTMILYILSNLFIIEIFTEYRGAAFYFYNSLGNPSQFYVDGLFSARTIEVIGYIFFFTVLILAANLVTAAARSVMVPAKGGDSS</sequence>
<comment type="similarity">
    <text evidence="7">Belongs to the binding-protein-dependent transport system permease family.</text>
</comment>
<gene>
    <name evidence="9" type="ORF">ACFQ1X_13135</name>
</gene>
<dbReference type="Pfam" id="PF00528">
    <property type="entry name" value="BPD_transp_1"/>
    <property type="match status" value="1"/>
</dbReference>
<reference evidence="10" key="1">
    <citation type="journal article" date="2019" name="Int. J. Syst. Evol. Microbiol.">
        <title>The Global Catalogue of Microorganisms (GCM) 10K type strain sequencing project: providing services to taxonomists for standard genome sequencing and annotation.</title>
        <authorList>
            <consortium name="The Broad Institute Genomics Platform"/>
            <consortium name="The Broad Institute Genome Sequencing Center for Infectious Disease"/>
            <person name="Wu L."/>
            <person name="Ma J."/>
        </authorList>
    </citation>
    <scope>NUCLEOTIDE SEQUENCE [LARGE SCALE GENOMIC DNA]</scope>
    <source>
        <strain evidence="10">CCUG 56756</strain>
    </source>
</reference>